<protein>
    <submittedName>
        <fullName evidence="1">Uncharacterized protein</fullName>
    </submittedName>
</protein>
<accession>A0A330LY87</accession>
<organism evidence="1 2">
    <name type="scientific">Shewanella benthica</name>
    <dbReference type="NCBI Taxonomy" id="43661"/>
    <lineage>
        <taxon>Bacteria</taxon>
        <taxon>Pseudomonadati</taxon>
        <taxon>Pseudomonadota</taxon>
        <taxon>Gammaproteobacteria</taxon>
        <taxon>Alteromonadales</taxon>
        <taxon>Shewanellaceae</taxon>
        <taxon>Shewanella</taxon>
    </lineage>
</organism>
<proteinExistence type="predicted"/>
<dbReference type="Proteomes" id="UP000250123">
    <property type="component" value="Chromosome SHEWBE"/>
</dbReference>
<name>A0A330LY87_9GAMM</name>
<dbReference type="EMBL" id="LS483452">
    <property type="protein sequence ID" value="SQH74143.1"/>
    <property type="molecule type" value="Genomic_DNA"/>
</dbReference>
<dbReference type="AlphaFoldDB" id="A0A330LY87"/>
<reference evidence="2" key="1">
    <citation type="submission" date="2018-06" db="EMBL/GenBank/DDBJ databases">
        <authorList>
            <person name="Cea G.-C."/>
            <person name="William W."/>
        </authorList>
    </citation>
    <scope>NUCLEOTIDE SEQUENCE [LARGE SCALE GENOMIC DNA]</scope>
    <source>
        <strain evidence="2">DB21MT-2</strain>
    </source>
</reference>
<dbReference type="KEGG" id="sbk:SHEWBE_0142"/>
<gene>
    <name evidence="1" type="ORF">SHEWBE_0142</name>
</gene>
<evidence type="ECO:0000313" key="1">
    <source>
        <dbReference type="EMBL" id="SQH74143.1"/>
    </source>
</evidence>
<sequence>MRLIFKAKGKTLYAAQVAFDIRLHCQFCSIQNKTCPPSLEVRCRR</sequence>
<evidence type="ECO:0000313" key="2">
    <source>
        <dbReference type="Proteomes" id="UP000250123"/>
    </source>
</evidence>